<feature type="modified residue" description="N6-(pyridoxal phosphate)lysine" evidence="2">
    <location>
        <position position="35"/>
    </location>
</feature>
<dbReference type="HAMAP" id="MF_02087">
    <property type="entry name" value="PLP_homeostasis"/>
    <property type="match status" value="1"/>
</dbReference>
<dbReference type="InterPro" id="IPR029066">
    <property type="entry name" value="PLP-binding_barrel"/>
</dbReference>
<evidence type="ECO:0000259" key="4">
    <source>
        <dbReference type="Pfam" id="PF01168"/>
    </source>
</evidence>
<proteinExistence type="inferred from homology"/>
<accession>A0ABT9VKZ5</accession>
<evidence type="ECO:0000313" key="6">
    <source>
        <dbReference type="Proteomes" id="UP001225646"/>
    </source>
</evidence>
<keyword evidence="6" id="KW-1185">Reference proteome</keyword>
<dbReference type="PIRSF" id="PIRSF004848">
    <property type="entry name" value="YBL036c_PLPDEIII"/>
    <property type="match status" value="1"/>
</dbReference>
<dbReference type="Pfam" id="PF01168">
    <property type="entry name" value="Ala_racemase_N"/>
    <property type="match status" value="1"/>
</dbReference>
<comment type="function">
    <text evidence="2">Pyridoxal 5'-phosphate (PLP)-binding protein, which is involved in PLP homeostasis.</text>
</comment>
<dbReference type="EMBL" id="JAUSTR010000001">
    <property type="protein sequence ID" value="MDQ0161651.1"/>
    <property type="molecule type" value="Genomic_DNA"/>
</dbReference>
<dbReference type="Proteomes" id="UP001225646">
    <property type="component" value="Unassembled WGS sequence"/>
</dbReference>
<dbReference type="CDD" id="cd00635">
    <property type="entry name" value="PLPDE_III_YBL036c_like"/>
    <property type="match status" value="1"/>
</dbReference>
<protein>
    <recommendedName>
        <fullName evidence="2">Pyridoxal phosphate homeostasis protein</fullName>
        <shortName evidence="2">PLP homeostasis protein</shortName>
    </recommendedName>
</protein>
<evidence type="ECO:0000256" key="1">
    <source>
        <dbReference type="ARBA" id="ARBA00022898"/>
    </source>
</evidence>
<evidence type="ECO:0000256" key="2">
    <source>
        <dbReference type="HAMAP-Rule" id="MF_02087"/>
    </source>
</evidence>
<comment type="similarity">
    <text evidence="2 3">Belongs to the pyridoxal phosphate-binding protein YggS/PROSC family.</text>
</comment>
<dbReference type="InterPro" id="IPR011078">
    <property type="entry name" value="PyrdxlP_homeostasis"/>
</dbReference>
<dbReference type="SUPFAM" id="SSF51419">
    <property type="entry name" value="PLP-binding barrel"/>
    <property type="match status" value="1"/>
</dbReference>
<keyword evidence="1 2" id="KW-0663">Pyridoxal phosphate</keyword>
<gene>
    <name evidence="5" type="ORF">J2S06_000721</name>
</gene>
<dbReference type="Gene3D" id="3.20.20.10">
    <property type="entry name" value="Alanine racemase"/>
    <property type="match status" value="1"/>
</dbReference>
<dbReference type="NCBIfam" id="TIGR00044">
    <property type="entry name" value="YggS family pyridoxal phosphate-dependent enzyme"/>
    <property type="match status" value="1"/>
</dbReference>
<dbReference type="InterPro" id="IPR001608">
    <property type="entry name" value="Ala_racemase_N"/>
</dbReference>
<organism evidence="5 6">
    <name type="scientific">Aeribacillus alveayuensis</name>
    <dbReference type="NCBI Taxonomy" id="279215"/>
    <lineage>
        <taxon>Bacteria</taxon>
        <taxon>Bacillati</taxon>
        <taxon>Bacillota</taxon>
        <taxon>Bacilli</taxon>
        <taxon>Bacillales</taxon>
        <taxon>Bacillaceae</taxon>
        <taxon>Aeribacillus</taxon>
    </lineage>
</organism>
<dbReference type="PROSITE" id="PS01211">
    <property type="entry name" value="UPF0001"/>
    <property type="match status" value="1"/>
</dbReference>
<reference evidence="5 6" key="1">
    <citation type="submission" date="2023-07" db="EMBL/GenBank/DDBJ databases">
        <title>Genomic Encyclopedia of Type Strains, Phase IV (KMG-IV): sequencing the most valuable type-strain genomes for metagenomic binning, comparative biology and taxonomic classification.</title>
        <authorList>
            <person name="Goeker M."/>
        </authorList>
    </citation>
    <scope>NUCLEOTIDE SEQUENCE [LARGE SCALE GENOMIC DNA]</scope>
    <source>
        <strain evidence="5 6">DSM 19092</strain>
    </source>
</reference>
<dbReference type="PANTHER" id="PTHR10146:SF14">
    <property type="entry name" value="PYRIDOXAL PHOSPHATE HOMEOSTASIS PROTEIN"/>
    <property type="match status" value="1"/>
</dbReference>
<name>A0ABT9VKZ5_9BACI</name>
<dbReference type="PANTHER" id="PTHR10146">
    <property type="entry name" value="PROLINE SYNTHETASE CO-TRANSCRIBED BACTERIAL HOMOLOG PROTEIN"/>
    <property type="match status" value="1"/>
</dbReference>
<sequence>MSVKDNLVHIQNNITKACKKVNRHPNEIQIVAVTKYVTVERAMEAIEAGIQHLGENRDEGFLKKYDEIGKRATWHFIGTLQSRKVKHIIDYVDYIHSLDRLSLAKEIQKRANRKMKCFVQVNTSKEESKHGLEISECINFIKKLEPFDRIEVVGLMTMAPFTEDEALIRRCFRTLKELQMEVQALRLPYAPCQELSMGMSNDYEIAVEEGATFIRIGSSLVGEKNEKVEVSNIESQK</sequence>
<evidence type="ECO:0000256" key="3">
    <source>
        <dbReference type="RuleBase" id="RU004514"/>
    </source>
</evidence>
<dbReference type="RefSeq" id="WP_044896109.1">
    <property type="nucleotide sequence ID" value="NZ_JAUSTR010000001.1"/>
</dbReference>
<evidence type="ECO:0000313" key="5">
    <source>
        <dbReference type="EMBL" id="MDQ0161651.1"/>
    </source>
</evidence>
<comment type="caution">
    <text evidence="5">The sequence shown here is derived from an EMBL/GenBank/DDBJ whole genome shotgun (WGS) entry which is preliminary data.</text>
</comment>
<feature type="domain" description="Alanine racemase N-terminal" evidence="4">
    <location>
        <begin position="7"/>
        <end position="223"/>
    </location>
</feature>